<dbReference type="Pfam" id="PF13376">
    <property type="entry name" value="OmdA"/>
    <property type="match status" value="1"/>
</dbReference>
<accession>A0ABN4ATI0</accession>
<gene>
    <name evidence="1" type="ordered locus">Emtol_3660</name>
</gene>
<organism evidence="1 2">
    <name type="scientific">Emticicia oligotrophica (strain DSM 17448 / CIP 109782 / MTCC 6937 / GPTSA100-15)</name>
    <dbReference type="NCBI Taxonomy" id="929562"/>
    <lineage>
        <taxon>Bacteria</taxon>
        <taxon>Pseudomonadati</taxon>
        <taxon>Bacteroidota</taxon>
        <taxon>Cytophagia</taxon>
        <taxon>Cytophagales</taxon>
        <taxon>Leadbetterellaceae</taxon>
        <taxon>Emticicia</taxon>
    </lineage>
</organism>
<dbReference type="Pfam" id="PF08922">
    <property type="entry name" value="DUF1905"/>
    <property type="match status" value="1"/>
</dbReference>
<reference evidence="1 2" key="1">
    <citation type="submission" date="2011-07" db="EMBL/GenBank/DDBJ databases">
        <title>The complete genome of chromosome of Emticicia oligotrophica DSM 17448.</title>
        <authorList>
            <consortium name="US DOE Joint Genome Institute (JGI-PGF)"/>
            <person name="Lucas S."/>
            <person name="Han J."/>
            <person name="Lapidus A."/>
            <person name="Bruce D."/>
            <person name="Goodwin L."/>
            <person name="Pitluck S."/>
            <person name="Peters L."/>
            <person name="Kyrpides N."/>
            <person name="Mavromatis K."/>
            <person name="Ivanova N."/>
            <person name="Ovchinnikova G."/>
            <person name="Teshima H."/>
            <person name="Detter J.C."/>
            <person name="Tapia R."/>
            <person name="Han C."/>
            <person name="Land M."/>
            <person name="Hauser L."/>
            <person name="Markowitz V."/>
            <person name="Cheng J.-F."/>
            <person name="Hugenholtz P."/>
            <person name="Woyke T."/>
            <person name="Wu D."/>
            <person name="Tindall B."/>
            <person name="Pomrenke H."/>
            <person name="Brambilla E."/>
            <person name="Klenk H.-P."/>
            <person name="Eisen J.A."/>
        </authorList>
    </citation>
    <scope>NUCLEOTIDE SEQUENCE [LARGE SCALE GENOMIC DNA]</scope>
    <source>
        <strain evidence="1 2">DSM 17448</strain>
    </source>
</reference>
<dbReference type="InterPro" id="IPR037079">
    <property type="entry name" value="AF2212/PG0164-like_sf"/>
</dbReference>
<dbReference type="Proteomes" id="UP000002875">
    <property type="component" value="Chromosome"/>
</dbReference>
<proteinExistence type="predicted"/>
<name>A0ABN4ATI0_EMTOG</name>
<sequence>MSNKVIVFREVIKKMPPNPAGSWHYVDFHEDAFEIFGKRGFIKVKGLINNKPFKSNLFPKGAGQHALTLPIKLQKDLGIKLHDEILISLEEDFEERIVPMPTELQEALDFDEEMTSLYNQLSASRQKDYRRWIDSGKLPETRIKRIIELFERLRKNKA</sequence>
<dbReference type="InterPro" id="IPR015018">
    <property type="entry name" value="DUF1905"/>
</dbReference>
<evidence type="ECO:0008006" key="3">
    <source>
        <dbReference type="Google" id="ProtNLM"/>
    </source>
</evidence>
<keyword evidence="2" id="KW-1185">Reference proteome</keyword>
<evidence type="ECO:0000313" key="2">
    <source>
        <dbReference type="Proteomes" id="UP000002875"/>
    </source>
</evidence>
<dbReference type="RefSeq" id="WP_015030475.1">
    <property type="nucleotide sequence ID" value="NC_018748.1"/>
</dbReference>
<dbReference type="SUPFAM" id="SSF141694">
    <property type="entry name" value="AF2212/PG0164-like"/>
    <property type="match status" value="1"/>
</dbReference>
<dbReference type="Gene3D" id="2.40.30.100">
    <property type="entry name" value="AF2212/PG0164-like"/>
    <property type="match status" value="1"/>
</dbReference>
<dbReference type="EMBL" id="CP002961">
    <property type="protein sequence ID" value="AFK04786.1"/>
    <property type="molecule type" value="Genomic_DNA"/>
</dbReference>
<evidence type="ECO:0000313" key="1">
    <source>
        <dbReference type="EMBL" id="AFK04786.1"/>
    </source>
</evidence>
<protein>
    <recommendedName>
        <fullName evidence="3">DUF1905 domain-containing protein</fullName>
    </recommendedName>
</protein>